<dbReference type="InParanoid" id="K3W7D1"/>
<dbReference type="PANTHER" id="PTHR10751">
    <property type="entry name" value="GUANYLATE BINDING PROTEIN"/>
    <property type="match status" value="1"/>
</dbReference>
<feature type="region of interest" description="Disordered" evidence="2">
    <location>
        <begin position="983"/>
        <end position="1088"/>
    </location>
</feature>
<evidence type="ECO:0000256" key="1">
    <source>
        <dbReference type="SAM" id="Coils"/>
    </source>
</evidence>
<keyword evidence="1" id="KW-0175">Coiled coil</keyword>
<dbReference type="EnsemblProtists" id="PYU1_T000872">
    <property type="protein sequence ID" value="PYU1_T000872"/>
    <property type="gene ID" value="PYU1_G000872"/>
</dbReference>
<keyword evidence="5" id="KW-1185">Reference proteome</keyword>
<evidence type="ECO:0000256" key="2">
    <source>
        <dbReference type="SAM" id="MobiDB-lite"/>
    </source>
</evidence>
<dbReference type="AlphaFoldDB" id="K3W7D1"/>
<feature type="compositionally biased region" description="Basic residues" evidence="2">
    <location>
        <begin position="1036"/>
        <end position="1047"/>
    </location>
</feature>
<evidence type="ECO:0000259" key="3">
    <source>
        <dbReference type="Pfam" id="PF02263"/>
    </source>
</evidence>
<dbReference type="Gene3D" id="3.40.50.300">
    <property type="entry name" value="P-loop containing nucleotide triphosphate hydrolases"/>
    <property type="match status" value="1"/>
</dbReference>
<dbReference type="HOGENOM" id="CLU_286124_0_0_1"/>
<feature type="domain" description="Guanylate-binding protein N-terminal" evidence="3">
    <location>
        <begin position="39"/>
        <end position="176"/>
    </location>
</feature>
<dbReference type="OMA" id="DRRCKEA"/>
<dbReference type="eggNOG" id="ENOG502R2E7">
    <property type="taxonomic scope" value="Eukaryota"/>
</dbReference>
<evidence type="ECO:0000313" key="4">
    <source>
        <dbReference type="EnsemblProtists" id="PYU1_T000872"/>
    </source>
</evidence>
<reference evidence="4" key="3">
    <citation type="submission" date="2015-02" db="UniProtKB">
        <authorList>
            <consortium name="EnsemblProtists"/>
        </authorList>
    </citation>
    <scope>IDENTIFICATION</scope>
    <source>
        <strain evidence="4">DAOM BR144</strain>
    </source>
</reference>
<feature type="compositionally biased region" description="Basic and acidic residues" evidence="2">
    <location>
        <begin position="991"/>
        <end position="1011"/>
    </location>
</feature>
<name>K3W7D1_GLOUD</name>
<dbReference type="EMBL" id="GL376620">
    <property type="status" value="NOT_ANNOTATED_CDS"/>
    <property type="molecule type" value="Genomic_DNA"/>
</dbReference>
<feature type="compositionally biased region" description="Acidic residues" evidence="2">
    <location>
        <begin position="1012"/>
        <end position="1021"/>
    </location>
</feature>
<sequence>MDSLKSMLFGSKPVGRSAVKWLGMGPSDGRSNHTTSDHMFVSQEAATEVLQPLGDEQINLISIFGAARQGKSFLMNLLADQQDLFKISNLREPCTQGVDLSGHFIPLSTFSALNGCPQVATQNGKQIQIGFVDAEGQGDRDITYDSRLVSPVLLSSKTVIFNWKDSLQADRMLNLLAVLARAAQGVELADGDSNKVFGHLHIFVDSTPEQVYNDLFQKEKGRSEEVNVRNLARANLEDAFESIKIWLFPAPVANTSNLKDKIRFDQLQRPFQDKLRDLRKCLSSQLQTPMMFNRQPLTARLLSQIMPALVDTLNSDQVIMPESIYSSMVRAEAKVIKDECEKSISAYCEAAGVEEVMSSSKFEEILRKDIDFMISEAYEFMGSAPVSVRKEMKAALKEFANKEIRIALHANNEKLAERLSKEVDEIFATLKRECAVIEQSLIPMRSETLTKKCSELLNRELRRLDALPAGSQGKRGVEAEAQRIKQHASILFERLEVVNEKAIQKSNAIIVERVRNAKAEMTTDAHAIINKKFAVKRPVTIAALQAELEDIYLKLSRQIIKDAGVSSTLITTDYQGELESHKAHLAEELNRRYLVEMRQILNEVGYAGREDLQKEVAFRLDGKLPLPEGDIKAAIDAAIEQVKRSVAVQLQGWTVLKTDISARGAEIEKVGDVLTEEYLRRNADLEKEEYAKKVGQLYEELRAKLTEAFTREVTSAGFPTTEDKIESVFFKHLQTLVAKFLSFATGNSTYTPKSLRERLTQDCKPAIENQKQLNRLAIDKKQALEAAEKERQLREKESHAAQKKDAQISELKTYVEKSLGEKDSESKRLRDELRLQAEKARLLEQQVEEMKRKAEQAEAERKELECRAKEEQLREEKARNEESYRLKKQLEEMKIKATEMGNQKAALELRSQQEALKREEARQMKAQLEQMKLKAAAMEVEKHELELRALEEAAKREEAVHAARAAADAAALSARAALEAAAKEVTPIKIAVKDEAGSKRKLSNGDRLEHDHEDDDVDMEADSPPRSPGKSPPAERKKRRGPTKAKAKTTLDKGRKMTLAEARKAAQEEVERRIQARAKTLEASKKKH</sequence>
<dbReference type="Pfam" id="PF02263">
    <property type="entry name" value="GBP"/>
    <property type="match status" value="1"/>
</dbReference>
<evidence type="ECO:0000313" key="5">
    <source>
        <dbReference type="Proteomes" id="UP000019132"/>
    </source>
</evidence>
<dbReference type="Proteomes" id="UP000019132">
    <property type="component" value="Unassembled WGS sequence"/>
</dbReference>
<dbReference type="InterPro" id="IPR015894">
    <property type="entry name" value="Guanylate-bd_N"/>
</dbReference>
<dbReference type="SUPFAM" id="SSF52540">
    <property type="entry name" value="P-loop containing nucleoside triphosphate hydrolases"/>
    <property type="match status" value="1"/>
</dbReference>
<dbReference type="VEuPathDB" id="FungiDB:PYU1_G000872"/>
<feature type="coiled-coil region" evidence="1">
    <location>
        <begin position="767"/>
        <end position="960"/>
    </location>
</feature>
<proteinExistence type="predicted"/>
<organism evidence="4 5">
    <name type="scientific">Globisporangium ultimum (strain ATCC 200006 / CBS 805.95 / DAOM BR144)</name>
    <name type="common">Pythium ultimum</name>
    <dbReference type="NCBI Taxonomy" id="431595"/>
    <lineage>
        <taxon>Eukaryota</taxon>
        <taxon>Sar</taxon>
        <taxon>Stramenopiles</taxon>
        <taxon>Oomycota</taxon>
        <taxon>Peronosporomycetes</taxon>
        <taxon>Pythiales</taxon>
        <taxon>Pythiaceae</taxon>
        <taxon>Globisporangium</taxon>
    </lineage>
</organism>
<reference evidence="5" key="1">
    <citation type="journal article" date="2010" name="Genome Biol.">
        <title>Genome sequence of the necrotrophic plant pathogen Pythium ultimum reveals original pathogenicity mechanisms and effector repertoire.</title>
        <authorList>
            <person name="Levesque C.A."/>
            <person name="Brouwer H."/>
            <person name="Cano L."/>
            <person name="Hamilton J.P."/>
            <person name="Holt C."/>
            <person name="Huitema E."/>
            <person name="Raffaele S."/>
            <person name="Robideau G.P."/>
            <person name="Thines M."/>
            <person name="Win J."/>
            <person name="Zerillo M.M."/>
            <person name="Beakes G.W."/>
            <person name="Boore J.L."/>
            <person name="Busam D."/>
            <person name="Dumas B."/>
            <person name="Ferriera S."/>
            <person name="Fuerstenberg S.I."/>
            <person name="Gachon C.M."/>
            <person name="Gaulin E."/>
            <person name="Govers F."/>
            <person name="Grenville-Briggs L."/>
            <person name="Horner N."/>
            <person name="Hostetler J."/>
            <person name="Jiang R.H."/>
            <person name="Johnson J."/>
            <person name="Krajaejun T."/>
            <person name="Lin H."/>
            <person name="Meijer H.J."/>
            <person name="Moore B."/>
            <person name="Morris P."/>
            <person name="Phuntmart V."/>
            <person name="Puiu D."/>
            <person name="Shetty J."/>
            <person name="Stajich J.E."/>
            <person name="Tripathy S."/>
            <person name="Wawra S."/>
            <person name="van West P."/>
            <person name="Whitty B.R."/>
            <person name="Coutinho P.M."/>
            <person name="Henrissat B."/>
            <person name="Martin F."/>
            <person name="Thomas P.D."/>
            <person name="Tyler B.M."/>
            <person name="De Vries R.P."/>
            <person name="Kamoun S."/>
            <person name="Yandell M."/>
            <person name="Tisserat N."/>
            <person name="Buell C.R."/>
        </authorList>
    </citation>
    <scope>NUCLEOTIDE SEQUENCE</scope>
    <source>
        <strain evidence="5">DAOM:BR144</strain>
    </source>
</reference>
<dbReference type="InterPro" id="IPR027417">
    <property type="entry name" value="P-loop_NTPase"/>
</dbReference>
<dbReference type="GO" id="GO:0003924">
    <property type="term" value="F:GTPase activity"/>
    <property type="evidence" value="ECO:0007669"/>
    <property type="project" value="InterPro"/>
</dbReference>
<accession>K3W7D1</accession>
<protein>
    <recommendedName>
        <fullName evidence="3">Guanylate-binding protein N-terminal domain-containing protein</fullName>
    </recommendedName>
</protein>
<feature type="compositionally biased region" description="Basic and acidic residues" evidence="2">
    <location>
        <begin position="1061"/>
        <end position="1088"/>
    </location>
</feature>
<dbReference type="GO" id="GO:0005525">
    <property type="term" value="F:GTP binding"/>
    <property type="evidence" value="ECO:0007669"/>
    <property type="project" value="InterPro"/>
</dbReference>
<reference evidence="5" key="2">
    <citation type="submission" date="2010-04" db="EMBL/GenBank/DDBJ databases">
        <authorList>
            <person name="Buell R."/>
            <person name="Hamilton J."/>
            <person name="Hostetler J."/>
        </authorList>
    </citation>
    <scope>NUCLEOTIDE SEQUENCE [LARGE SCALE GENOMIC DNA]</scope>
    <source>
        <strain evidence="5">DAOM:BR144</strain>
    </source>
</reference>